<keyword evidence="7 13" id="KW-0460">Magnesium</keyword>
<gene>
    <name evidence="13 15" type="primary">cas9</name>
    <name evidence="15" type="ORF">LDX53_01705</name>
</gene>
<feature type="active site" description="Proton acceptor for HNH nuclease domain" evidence="13">
    <location>
        <position position="882"/>
    </location>
</feature>
<evidence type="ECO:0000256" key="7">
    <source>
        <dbReference type="ARBA" id="ARBA00022842"/>
    </source>
</evidence>
<comment type="similarity">
    <text evidence="2">Belongs to the CRISPR-associated protein Cas9 family. Subtype II-A subfamily.</text>
</comment>
<dbReference type="Gene3D" id="1.10.30.50">
    <property type="match status" value="1"/>
</dbReference>
<evidence type="ECO:0000256" key="12">
    <source>
        <dbReference type="ARBA" id="ARBA00046380"/>
    </source>
</evidence>
<sequence>MKTITEDYILGLDIGTNSCGWAVMDKKNRLLRLRGKRAIGSHLFEEGHSAADRRSFRTTRRRLKRRKWRLRLLEEFFAEPMAKVDPAFFVRLHQSWVSPLDKDRKKYHAIVFPTAKEDHEFYHDYPTIYHLRDALMREDRQFDLREIFLAIHHIVKYRGNFLQDTPVNSFVASKIDVASFLTNVNQAYADKYGEEQNFIELNENNAAAIEAVIRGKDKDKTTKQLDKAKKITKLLQSSTNKYEKNVTRQIANAIIGYKTQFETILGKDIDKNDKADWEFKLSDGDADDKLENLLPEFDDNDQYIVAEIKKLFGSIALSQIVYENMTLSQSMKCKYKDHGEDYDLLKQYIATLSDHSQVRKLLLAYDLYVNNRHGRLLEAKKEFKQDKALTQDEFYKIVKENLDDSQLAQKILQKIDEGKFMPKQRVNKNGYIPYQLHQIELDQIIANQSKYYPFLAEENPVKEHRKQAPYKLDELVRFRVPYYVGPLISPDDKRKDEQQNKNHEMFKFAWMKRKDDNGAITPWNFAQKVDRETSANRFIKRMTVKDTYLIGEDVLPARSLLYQKFEVLNELNNIRVNGKRLEPKFKQKVFNELFKQKNKVTKKAFKEFILQNTGMKTAEIDGLADPTKFNSSLSSYYHLKSTKVFDKQLDDPQYQADFEKIIEYSSIFEDAEIYQEKLHKEIKWLTPAQFKAIANWRLQGWGRLSRKLLVELKGKGGENIIYQLWTTQKNFMQIVNEPELKKAIVKENHQATEEKGIEKILDDSFTSPANKKAIRQVIKVVDDVVKAAGGKKPAQFAIEFTREPKWNPHLSNIRGTKLLQVYEDTAKKLVDQSLTDSLRENMTNRNLLKDEYFLYFIQGGRDAYTGKKIDIDDIPKKYQIDHILPQSFITDDSLDNRVLTEIEINQKKGKKYASHLFAPKPAFGLNQSISEMWKTWQKAGLISQRKLNNLLFDPDLVKDKQKKGFINRQLVETSQIIKLVSIILQDKFPDTEIITVKAGYNTALRKELKLYKSREANDYHHAIDAYLTAICDNFLYQVYPNFRPFFVYGQFKKFSQDTDKQKKAVKYYGLKNFLLPLLDDSTGDEVMVNHTKHVVFHKQRDIFNRLIQAYNYKYMLVSRETTTENSNMFNMTIYPRGERDRKKTRKLIPKGKDLDPAIYGGYSGNTDAYMVIVKIEKTKETLYKVVGVPMRALASLKKAQKEGNYDQELNKVLEPLIMFNKNGKSKAGIKGFTVVKDHVHFKQVVIDGDSKFMLYSAQYRANAKQLTLSQETMKVVTDNTDDMDQKNADKDQLLLNAYDEILEKVDQYLPLFDINGFRQGLHDGRAKFAALKTSEKKYTLKNVLNGLHDNLVTPNLKNIGIKTPFGLMQSSSGITLSPNAKLVFQSPTGLFEKRVKLTNL</sequence>
<keyword evidence="10 13" id="KW-0238">DNA-binding</keyword>
<dbReference type="GO" id="GO:0051607">
    <property type="term" value="P:defense response to virus"/>
    <property type="evidence" value="ECO:0007669"/>
    <property type="project" value="UniProtKB-UniRule"/>
</dbReference>
<dbReference type="Gene3D" id="3.30.420.10">
    <property type="entry name" value="Ribonuclease H-like superfamily/Ribonuclease H"/>
    <property type="match status" value="1"/>
</dbReference>
<accession>A0AA47GH57</accession>
<dbReference type="InterPro" id="IPR028629">
    <property type="entry name" value="Cas9"/>
</dbReference>
<evidence type="ECO:0000256" key="10">
    <source>
        <dbReference type="ARBA" id="ARBA00023125"/>
    </source>
</evidence>
<evidence type="ECO:0000256" key="1">
    <source>
        <dbReference type="ARBA" id="ARBA00001946"/>
    </source>
</evidence>
<dbReference type="InterPro" id="IPR032237">
    <property type="entry name" value="Cas9_PI"/>
</dbReference>
<dbReference type="RefSeq" id="WP_046326727.1">
    <property type="nucleotide sequence ID" value="NZ_CP084389.1"/>
</dbReference>
<evidence type="ECO:0000256" key="3">
    <source>
        <dbReference type="ARBA" id="ARBA00022722"/>
    </source>
</evidence>
<evidence type="ECO:0000256" key="9">
    <source>
        <dbReference type="ARBA" id="ARBA00023118"/>
    </source>
</evidence>
<dbReference type="Pfam" id="PF13395">
    <property type="entry name" value="HNH_4"/>
    <property type="match status" value="1"/>
</dbReference>
<evidence type="ECO:0000256" key="4">
    <source>
        <dbReference type="ARBA" id="ARBA00022723"/>
    </source>
</evidence>
<dbReference type="InterPro" id="IPR033114">
    <property type="entry name" value="HNH_CAS9"/>
</dbReference>
<comment type="subunit">
    <text evidence="12 13">Monomer. Binds crRNA and tracrRNA.</text>
</comment>
<protein>
    <recommendedName>
        <fullName evidence="13">CRISPR-associated endonuclease Cas9</fullName>
        <ecNumber evidence="13">3.1.-.-</ecNumber>
    </recommendedName>
</protein>
<proteinExistence type="inferred from homology"/>
<dbReference type="InterPro" id="IPR055228">
    <property type="entry name" value="Cas9_RuvC"/>
</dbReference>
<dbReference type="GO" id="GO:0004519">
    <property type="term" value="F:endonuclease activity"/>
    <property type="evidence" value="ECO:0007669"/>
    <property type="project" value="UniProtKB-UniRule"/>
</dbReference>
<keyword evidence="4 13" id="KW-0479">Metal-binding</keyword>
<dbReference type="EMBL" id="CP084389">
    <property type="protein sequence ID" value="UZX29975.1"/>
    <property type="molecule type" value="Genomic_DNA"/>
</dbReference>
<dbReference type="InterPro" id="IPR032239">
    <property type="entry name" value="Cas9-BH"/>
</dbReference>
<dbReference type="GO" id="GO:0003677">
    <property type="term" value="F:DNA binding"/>
    <property type="evidence" value="ECO:0007669"/>
    <property type="project" value="UniProtKB-UniRule"/>
</dbReference>
<dbReference type="GO" id="GO:0043571">
    <property type="term" value="P:maintenance of CRISPR repeat elements"/>
    <property type="evidence" value="ECO:0007669"/>
    <property type="project" value="UniProtKB-UniRule"/>
</dbReference>
<comment type="similarity">
    <text evidence="13">Belongs to the CRISPR-associated Cas9 family.</text>
</comment>
<evidence type="ECO:0000313" key="15">
    <source>
        <dbReference type="EMBL" id="UZX29975.1"/>
    </source>
</evidence>
<evidence type="ECO:0000259" key="14">
    <source>
        <dbReference type="PROSITE" id="PS51749"/>
    </source>
</evidence>
<keyword evidence="8 13" id="KW-0694">RNA-binding</keyword>
<comment type="domain">
    <text evidence="13">Has 2 endonuclease domains. The discontinuous RuvC-like domain cleaves the target DNA noncomplementary to crRNA while the HNH nuclease domain cleaves the target DNA complementary to crRNA.</text>
</comment>
<dbReference type="Pfam" id="PF22702">
    <property type="entry name" value="Cas9_RuvC"/>
    <property type="match status" value="1"/>
</dbReference>
<feature type="domain" description="HNH Cas9-type" evidence="14">
    <location>
        <begin position="812"/>
        <end position="970"/>
    </location>
</feature>
<name>A0AA47GH57_9LACO</name>
<evidence type="ECO:0000256" key="6">
    <source>
        <dbReference type="ARBA" id="ARBA00022801"/>
    </source>
</evidence>
<keyword evidence="5 13" id="KW-0255">Endonuclease</keyword>
<evidence type="ECO:0000313" key="16">
    <source>
        <dbReference type="Proteomes" id="UP001164557"/>
    </source>
</evidence>
<dbReference type="PROSITE" id="PS51749">
    <property type="entry name" value="HNH_CAS9"/>
    <property type="match status" value="1"/>
</dbReference>
<keyword evidence="3 13" id="KW-0540">Nuclease</keyword>
<feature type="active site" description="For RuvC-like nuclease domain" evidence="13">
    <location>
        <position position="13"/>
    </location>
</feature>
<dbReference type="Pfam" id="PF16593">
    <property type="entry name" value="Cas9-BH"/>
    <property type="match status" value="1"/>
</dbReference>
<dbReference type="HAMAP" id="MF_01480">
    <property type="entry name" value="Cas9"/>
    <property type="match status" value="1"/>
</dbReference>
<dbReference type="Pfam" id="PF16592">
    <property type="entry name" value="Cas9_REC"/>
    <property type="match status" value="1"/>
</dbReference>
<feature type="binding site" evidence="13">
    <location>
        <position position="799"/>
    </location>
    <ligand>
        <name>Mg(2+)</name>
        <dbReference type="ChEBI" id="CHEBI:18420"/>
        <label>1</label>
    </ligand>
</feature>
<keyword evidence="6 13" id="KW-0378">Hydrolase</keyword>
<keyword evidence="9 13" id="KW-0051">Antiviral defense</keyword>
<feature type="binding site" evidence="13">
    <location>
        <position position="13"/>
    </location>
    <ligand>
        <name>Mg(2+)</name>
        <dbReference type="ChEBI" id="CHEBI:18420"/>
        <label>2</label>
    </ligand>
</feature>
<reference evidence="15" key="1">
    <citation type="submission" date="2021-09" db="EMBL/GenBank/DDBJ databases">
        <title>Lactobacillus species from Apis mellifera, Switzerland.</title>
        <authorList>
            <person name="Pfister J."/>
            <person name="Brown A."/>
            <person name="Neumann P."/>
            <person name="Collaud A."/>
            <person name="Retschnig G."/>
            <person name="Perreten V."/>
        </authorList>
    </citation>
    <scope>NUCLEOTIDE SEQUENCE</scope>
    <source>
        <strain evidence="15">IBH002</strain>
    </source>
</reference>
<keyword evidence="16" id="KW-1185">Reference proteome</keyword>
<evidence type="ECO:0000256" key="8">
    <source>
        <dbReference type="ARBA" id="ARBA00022884"/>
    </source>
</evidence>
<dbReference type="InterPro" id="IPR036397">
    <property type="entry name" value="RNaseH_sf"/>
</dbReference>
<dbReference type="InterPro" id="IPR032240">
    <property type="entry name" value="Cas9_REC"/>
</dbReference>
<evidence type="ECO:0000256" key="2">
    <source>
        <dbReference type="ARBA" id="ARBA00005244"/>
    </source>
</evidence>
<dbReference type="Proteomes" id="UP001164557">
    <property type="component" value="Chromosome"/>
</dbReference>
<keyword evidence="11" id="KW-0464">Manganese</keyword>
<dbReference type="GO" id="GO:0003723">
    <property type="term" value="F:RNA binding"/>
    <property type="evidence" value="ECO:0007669"/>
    <property type="project" value="UniProtKB-UniRule"/>
</dbReference>
<feature type="binding site" evidence="13">
    <location>
        <position position="803"/>
    </location>
    <ligand>
        <name>Mg(2+)</name>
        <dbReference type="ChEBI" id="CHEBI:18420"/>
        <label>2</label>
    </ligand>
</feature>
<feature type="binding site" evidence="13">
    <location>
        <position position="1021"/>
    </location>
    <ligand>
        <name>Mg(2+)</name>
        <dbReference type="ChEBI" id="CHEBI:18420"/>
        <label>2</label>
    </ligand>
</feature>
<evidence type="ECO:0000256" key="13">
    <source>
        <dbReference type="HAMAP-Rule" id="MF_01480"/>
    </source>
</evidence>
<feature type="binding site" evidence="13">
    <location>
        <position position="803"/>
    </location>
    <ligand>
        <name>Mg(2+)</name>
        <dbReference type="ChEBI" id="CHEBI:18420"/>
        <label>1</label>
    </ligand>
</feature>
<dbReference type="Pfam" id="PF16595">
    <property type="entry name" value="Cas9_PI"/>
    <property type="match status" value="1"/>
</dbReference>
<dbReference type="NCBIfam" id="TIGR01865">
    <property type="entry name" value="cas_Csn1"/>
    <property type="match status" value="1"/>
</dbReference>
<dbReference type="InterPro" id="IPR003615">
    <property type="entry name" value="HNH_nuc"/>
</dbReference>
<dbReference type="GO" id="GO:0016787">
    <property type="term" value="F:hydrolase activity"/>
    <property type="evidence" value="ECO:0007669"/>
    <property type="project" value="UniProtKB-KW"/>
</dbReference>
<dbReference type="GO" id="GO:0046872">
    <property type="term" value="F:metal ion binding"/>
    <property type="evidence" value="ECO:0007669"/>
    <property type="project" value="UniProtKB-UniRule"/>
</dbReference>
<comment type="function">
    <text evidence="13">CRISPR (clustered regularly interspaced short palindromic repeat) is an adaptive immune system that provides protection against mobile genetic elements (viruses, transposable elements and conjugative plasmids). CRISPR clusters contain spacers, sequences complementary to antecedent mobile elements, and target invading nucleic acids. CRISPR clusters are transcribed and processed into CRISPR RNA (crRNA). In type II CRISPR systems correct processing of pre-crRNA requires a trans-encoded small RNA (tracrRNA), endogenous ribonuclease 3 (rnc) and this protein. The tracrRNA serves as a guide for ribonuclease 3-aided processing of pre-crRNA. Subsequently Cas9/crRNA/tracrRNA endonucleolytically cleaves linear or circular dsDNA target complementary to the spacer; Cas9 is inactive in the absence of the 2 guide RNAs (gRNA). Cas9 recognizes the protospacer adjacent motif (PAM) in the CRISPR repeat sequences to help distinguish self versus nonself, as targets within the bacterial CRISPR locus do not have PAMs. PAM recognition is also required for catalytic activity.</text>
</comment>
<evidence type="ECO:0000256" key="11">
    <source>
        <dbReference type="ARBA" id="ARBA00023211"/>
    </source>
</evidence>
<comment type="cofactor">
    <cofactor evidence="1 13">
        <name>Mg(2+)</name>
        <dbReference type="ChEBI" id="CHEBI:18420"/>
    </cofactor>
</comment>
<organism evidence="15 16">
    <name type="scientific">Lactobacillus helsingborgensis</name>
    <dbReference type="NCBI Taxonomy" id="1218494"/>
    <lineage>
        <taxon>Bacteria</taxon>
        <taxon>Bacillati</taxon>
        <taxon>Bacillota</taxon>
        <taxon>Bacilli</taxon>
        <taxon>Lactobacillales</taxon>
        <taxon>Lactobacillaceae</taxon>
        <taxon>Lactobacillus</taxon>
    </lineage>
</organism>
<feature type="binding site" evidence="13">
    <location>
        <position position="13"/>
    </location>
    <ligand>
        <name>Mg(2+)</name>
        <dbReference type="ChEBI" id="CHEBI:18420"/>
        <label>1</label>
    </ligand>
</feature>
<evidence type="ECO:0000256" key="5">
    <source>
        <dbReference type="ARBA" id="ARBA00022759"/>
    </source>
</evidence>
<dbReference type="EC" id="3.1.-.-" evidence="13"/>